<dbReference type="Proteomes" id="UP000269542">
    <property type="component" value="Chromosome"/>
</dbReference>
<dbReference type="InterPro" id="IPR001647">
    <property type="entry name" value="HTH_TetR"/>
</dbReference>
<evidence type="ECO:0000259" key="3">
    <source>
        <dbReference type="PROSITE" id="PS50977"/>
    </source>
</evidence>
<sequence>MPQHRAENPDRRNTRWEAHRSARRRELLELVICAVHSHGPDASMDQIADTAKTSKSILYKYFTDKETLQYAVGCYVIGKIMDDVNDAIESGAVFSEILERTFASFVKLISEYTNVYRFMRVAELEDDPSVAGCEYSESSLVEFWSRLFYSDKAISSHPLYEGTVYMWVISVIGMVKSVARVWIKVREITEDPEKFPNSNLTDGQRNFAQIDQERLTRIFVSAVMYMAEDVTIHTYTEFLWRSDLRGQAQ</sequence>
<feature type="DNA-binding region" description="H-T-H motif" evidence="2">
    <location>
        <begin position="43"/>
        <end position="62"/>
    </location>
</feature>
<dbReference type="KEGG" id="tbw:NCTC13354_01293"/>
<feature type="domain" description="HTH tetR-type" evidence="3">
    <location>
        <begin position="21"/>
        <end position="80"/>
    </location>
</feature>
<dbReference type="Pfam" id="PF00440">
    <property type="entry name" value="TetR_N"/>
    <property type="match status" value="1"/>
</dbReference>
<dbReference type="InterPro" id="IPR009057">
    <property type="entry name" value="Homeodomain-like_sf"/>
</dbReference>
<accession>A0A448PF83</accession>
<evidence type="ECO:0000256" key="2">
    <source>
        <dbReference type="PROSITE-ProRule" id="PRU00335"/>
    </source>
</evidence>
<gene>
    <name evidence="4" type="ORF">NCTC13354_01293</name>
</gene>
<reference evidence="4 5" key="1">
    <citation type="submission" date="2018-12" db="EMBL/GenBank/DDBJ databases">
        <authorList>
            <consortium name="Pathogen Informatics"/>
        </authorList>
    </citation>
    <scope>NUCLEOTIDE SEQUENCE [LARGE SCALE GENOMIC DNA]</scope>
    <source>
        <strain evidence="4 5">NCTC13354</strain>
    </source>
</reference>
<dbReference type="SUPFAM" id="SSF46689">
    <property type="entry name" value="Homeodomain-like"/>
    <property type="match status" value="1"/>
</dbReference>
<dbReference type="PROSITE" id="PS50977">
    <property type="entry name" value="HTH_TETR_2"/>
    <property type="match status" value="1"/>
</dbReference>
<dbReference type="EMBL" id="LR134476">
    <property type="protein sequence ID" value="VEI13576.1"/>
    <property type="molecule type" value="Genomic_DNA"/>
</dbReference>
<dbReference type="AlphaFoldDB" id="A0A448PF83"/>
<dbReference type="RefSeq" id="WP_126416671.1">
    <property type="nucleotide sequence ID" value="NZ_LR134476.1"/>
</dbReference>
<organism evidence="4 5">
    <name type="scientific">Trueperella bialowiezensis</name>
    <dbReference type="NCBI Taxonomy" id="312285"/>
    <lineage>
        <taxon>Bacteria</taxon>
        <taxon>Bacillati</taxon>
        <taxon>Actinomycetota</taxon>
        <taxon>Actinomycetes</taxon>
        <taxon>Actinomycetales</taxon>
        <taxon>Actinomycetaceae</taxon>
        <taxon>Trueperella</taxon>
    </lineage>
</organism>
<evidence type="ECO:0000313" key="4">
    <source>
        <dbReference type="EMBL" id="VEI13576.1"/>
    </source>
</evidence>
<evidence type="ECO:0000313" key="5">
    <source>
        <dbReference type="Proteomes" id="UP000269542"/>
    </source>
</evidence>
<dbReference type="InterPro" id="IPR050624">
    <property type="entry name" value="HTH-type_Tx_Regulator"/>
</dbReference>
<keyword evidence="5" id="KW-1185">Reference proteome</keyword>
<dbReference type="PANTHER" id="PTHR43479:SF11">
    <property type="entry name" value="ACREF_ENVCD OPERON REPRESSOR-RELATED"/>
    <property type="match status" value="1"/>
</dbReference>
<dbReference type="OrthoDB" id="4542604at2"/>
<dbReference type="GO" id="GO:0003677">
    <property type="term" value="F:DNA binding"/>
    <property type="evidence" value="ECO:0007669"/>
    <property type="project" value="UniProtKB-UniRule"/>
</dbReference>
<proteinExistence type="predicted"/>
<dbReference type="Gene3D" id="1.10.357.10">
    <property type="entry name" value="Tetracycline Repressor, domain 2"/>
    <property type="match status" value="1"/>
</dbReference>
<dbReference type="PANTHER" id="PTHR43479">
    <property type="entry name" value="ACREF/ENVCD OPERON REPRESSOR-RELATED"/>
    <property type="match status" value="1"/>
</dbReference>
<evidence type="ECO:0000256" key="1">
    <source>
        <dbReference type="ARBA" id="ARBA00023125"/>
    </source>
</evidence>
<protein>
    <submittedName>
        <fullName evidence="4">Transcriptional regulator BetI</fullName>
    </submittedName>
</protein>
<keyword evidence="1 2" id="KW-0238">DNA-binding</keyword>
<name>A0A448PF83_9ACTO</name>